<dbReference type="EMBL" id="SEWG01000001">
    <property type="protein sequence ID" value="RYU92393.1"/>
    <property type="molecule type" value="Genomic_DNA"/>
</dbReference>
<organism evidence="1 2">
    <name type="scientific">Mucilaginibacter terrigena</name>
    <dbReference type="NCBI Taxonomy" id="2492395"/>
    <lineage>
        <taxon>Bacteria</taxon>
        <taxon>Pseudomonadati</taxon>
        <taxon>Bacteroidota</taxon>
        <taxon>Sphingobacteriia</taxon>
        <taxon>Sphingobacteriales</taxon>
        <taxon>Sphingobacteriaceae</taxon>
        <taxon>Mucilaginibacter</taxon>
    </lineage>
</organism>
<dbReference type="Proteomes" id="UP000293331">
    <property type="component" value="Unassembled WGS sequence"/>
</dbReference>
<gene>
    <name evidence="1" type="ORF">EWM62_02855</name>
</gene>
<dbReference type="OrthoDB" id="799018at2"/>
<keyword evidence="2" id="KW-1185">Reference proteome</keyword>
<dbReference type="AlphaFoldDB" id="A0A4Q5LSN2"/>
<evidence type="ECO:0000313" key="1">
    <source>
        <dbReference type="EMBL" id="RYU92393.1"/>
    </source>
</evidence>
<dbReference type="RefSeq" id="WP_129875120.1">
    <property type="nucleotide sequence ID" value="NZ_SEWG01000001.1"/>
</dbReference>
<comment type="caution">
    <text evidence="1">The sequence shown here is derived from an EMBL/GenBank/DDBJ whole genome shotgun (WGS) entry which is preliminary data.</text>
</comment>
<reference evidence="1 2" key="1">
    <citation type="submission" date="2019-02" db="EMBL/GenBank/DDBJ databases">
        <title>Bacterial novel species Mucilaginibacter sp. 17JY9-4 isolated from soil.</title>
        <authorList>
            <person name="Jung H.-Y."/>
        </authorList>
    </citation>
    <scope>NUCLEOTIDE SEQUENCE [LARGE SCALE GENOMIC DNA]</scope>
    <source>
        <strain evidence="1 2">17JY9-4</strain>
    </source>
</reference>
<proteinExistence type="predicted"/>
<name>A0A4Q5LSN2_9SPHI</name>
<sequence>MSEQTIEIQTKMYLYDLTNLAKEHGFKADDNWEFSMASNADRIKIQRNFFPTAATKMGPEILLQVLNSVKAGLKQSYTRDDSQVDKRTIIADELDYLVAFNPKRPRT</sequence>
<accession>A0A4Q5LSN2</accession>
<protein>
    <submittedName>
        <fullName evidence="1">Uncharacterized protein</fullName>
    </submittedName>
</protein>
<evidence type="ECO:0000313" key="2">
    <source>
        <dbReference type="Proteomes" id="UP000293331"/>
    </source>
</evidence>